<evidence type="ECO:0000259" key="6">
    <source>
        <dbReference type="Pfam" id="PF00883"/>
    </source>
</evidence>
<evidence type="ECO:0000256" key="2">
    <source>
        <dbReference type="ARBA" id="ARBA00022438"/>
    </source>
</evidence>
<proteinExistence type="inferred from homology"/>
<dbReference type="STRING" id="1188319.OYT1_02248"/>
<keyword evidence="5" id="KW-0464">Manganese</keyword>
<accession>A0A2Z6GEY8</accession>
<keyword evidence="8" id="KW-1185">Reference proteome</keyword>
<name>A0A2Z6GEY8_9PROT</name>
<evidence type="ECO:0000256" key="4">
    <source>
        <dbReference type="ARBA" id="ARBA00022801"/>
    </source>
</evidence>
<organism evidence="7 8">
    <name type="scientific">Ferriphaselus amnicola</name>
    <dbReference type="NCBI Taxonomy" id="1188319"/>
    <lineage>
        <taxon>Bacteria</taxon>
        <taxon>Pseudomonadati</taxon>
        <taxon>Pseudomonadota</taxon>
        <taxon>Betaproteobacteria</taxon>
        <taxon>Nitrosomonadales</taxon>
        <taxon>Gallionellaceae</taxon>
        <taxon>Ferriphaselus</taxon>
    </lineage>
</organism>
<dbReference type="InterPro" id="IPR000819">
    <property type="entry name" value="Peptidase_M17_C"/>
</dbReference>
<evidence type="ECO:0000313" key="7">
    <source>
        <dbReference type="EMBL" id="BBE52181.1"/>
    </source>
</evidence>
<keyword evidence="4" id="KW-0378">Hydrolase</keyword>
<keyword evidence="2 7" id="KW-0031">Aminopeptidase</keyword>
<dbReference type="Gene3D" id="3.40.630.10">
    <property type="entry name" value="Zn peptidases"/>
    <property type="match status" value="1"/>
</dbReference>
<dbReference type="PANTHER" id="PTHR11963">
    <property type="entry name" value="LEUCINE AMINOPEPTIDASE-RELATED"/>
    <property type="match status" value="1"/>
</dbReference>
<dbReference type="PANTHER" id="PTHR11963:SF23">
    <property type="entry name" value="CYTOSOL AMINOPEPTIDASE"/>
    <property type="match status" value="1"/>
</dbReference>
<dbReference type="GO" id="GO:0006508">
    <property type="term" value="P:proteolysis"/>
    <property type="evidence" value="ECO:0007669"/>
    <property type="project" value="UniProtKB-KW"/>
</dbReference>
<dbReference type="PRINTS" id="PR00481">
    <property type="entry name" value="LAMNOPPTDASE"/>
</dbReference>
<evidence type="ECO:0000313" key="8">
    <source>
        <dbReference type="Proteomes" id="UP000033070"/>
    </source>
</evidence>
<dbReference type="CDD" id="cd00433">
    <property type="entry name" value="Peptidase_M17"/>
    <property type="match status" value="1"/>
</dbReference>
<dbReference type="OrthoDB" id="9809354at2"/>
<feature type="domain" description="Cytosol aminopeptidase" evidence="6">
    <location>
        <begin position="166"/>
        <end position="468"/>
    </location>
</feature>
<reference evidence="7 8" key="1">
    <citation type="submission" date="2018-06" db="EMBL/GenBank/DDBJ databases">
        <title>OYT1 Genome Sequencing.</title>
        <authorList>
            <person name="Kato S."/>
            <person name="Itoh T."/>
            <person name="Ohkuma M."/>
        </authorList>
    </citation>
    <scope>NUCLEOTIDE SEQUENCE [LARGE SCALE GENOMIC DNA]</scope>
    <source>
        <strain evidence="7 8">OYT1</strain>
    </source>
</reference>
<evidence type="ECO:0000256" key="3">
    <source>
        <dbReference type="ARBA" id="ARBA00022670"/>
    </source>
</evidence>
<dbReference type="AlphaFoldDB" id="A0A2Z6GEY8"/>
<gene>
    <name evidence="7" type="ORF">OYT1_ch2674</name>
</gene>
<protein>
    <submittedName>
        <fullName evidence="7">Cytosol aminopeptidase</fullName>
    </submittedName>
</protein>
<sequence length="488" mass="52810">MLAQLVVSPDLPTCPHLLVVLPKAKALPADLPYADLLTTVLSRRDMKADELEKSPVSANSPTGGLVVWSMIDFAKDTFAQQEQMRKALAILLEEQPKNLGIVVSGDEAQRQQAAELAVYGAWVNAALLPQRKKKDERKPLKKIELYGVADKKSFAPIKAQAAGNLLCRELTILPPNELTPGLYRERVQKLAAAQGWAHEEFDVKALRKLGAGAFVAVAQGSDPEDAAIVYLRYQHPKAKQTVALVGKGICFDTGGHNLKPSRYMHNMHEDMNGSAVALGILLAASESKLPVNIDCWLAIAQNHISPKAYKQNDVVTALNGTTIEIIHTDAEGRMVLADTLTLASRAKPDLMIDFATLTGSMATALGARYSGVLGNLDELVRRAVHVGKETGERLCAFPLDEDYEAELDSKIADIKQCTLAGEADHILATRFLKRFVEHDTPWLHVDLSASRCEGGLGMVAADVNGFGVGWGLAMLRDGWAQTASATSP</sequence>
<dbReference type="GO" id="GO:0030145">
    <property type="term" value="F:manganese ion binding"/>
    <property type="evidence" value="ECO:0007669"/>
    <property type="project" value="InterPro"/>
</dbReference>
<dbReference type="GO" id="GO:0070006">
    <property type="term" value="F:metalloaminopeptidase activity"/>
    <property type="evidence" value="ECO:0007669"/>
    <property type="project" value="InterPro"/>
</dbReference>
<dbReference type="SUPFAM" id="SSF53187">
    <property type="entry name" value="Zn-dependent exopeptidases"/>
    <property type="match status" value="1"/>
</dbReference>
<evidence type="ECO:0000256" key="5">
    <source>
        <dbReference type="ARBA" id="ARBA00023211"/>
    </source>
</evidence>
<evidence type="ECO:0000256" key="1">
    <source>
        <dbReference type="ARBA" id="ARBA00009528"/>
    </source>
</evidence>
<keyword evidence="3" id="KW-0645">Protease</keyword>
<dbReference type="Proteomes" id="UP000033070">
    <property type="component" value="Chromosome"/>
</dbReference>
<comment type="similarity">
    <text evidence="1">Belongs to the peptidase M17 family.</text>
</comment>
<dbReference type="KEGG" id="fam:OYT1_ch2674"/>
<dbReference type="GO" id="GO:0005737">
    <property type="term" value="C:cytoplasm"/>
    <property type="evidence" value="ECO:0007669"/>
    <property type="project" value="InterPro"/>
</dbReference>
<dbReference type="Pfam" id="PF00883">
    <property type="entry name" value="Peptidase_M17"/>
    <property type="match status" value="1"/>
</dbReference>
<dbReference type="EMBL" id="AP018738">
    <property type="protein sequence ID" value="BBE52181.1"/>
    <property type="molecule type" value="Genomic_DNA"/>
</dbReference>
<dbReference type="InterPro" id="IPR011356">
    <property type="entry name" value="Leucine_aapep/pepB"/>
</dbReference>
<dbReference type="RefSeq" id="WP_062627344.1">
    <property type="nucleotide sequence ID" value="NZ_AP018738.1"/>
</dbReference>